<proteinExistence type="inferred from homology"/>
<protein>
    <submittedName>
        <fullName evidence="3">3-phenylpropionate dioxygenase subunit beta</fullName>
    </submittedName>
</protein>
<dbReference type="InParanoid" id="F1Z783"/>
<dbReference type="Proteomes" id="UP000004728">
    <property type="component" value="Unassembled WGS sequence"/>
</dbReference>
<comment type="similarity">
    <text evidence="1">Belongs to the bacterial ring-hydroxylating dioxygenase beta subunit family.</text>
</comment>
<evidence type="ECO:0000313" key="3">
    <source>
        <dbReference type="EMBL" id="EGD59501.1"/>
    </source>
</evidence>
<keyword evidence="4" id="KW-1185">Reference proteome</keyword>
<keyword evidence="3" id="KW-0223">Dioxygenase</keyword>
<accession>F1Z783</accession>
<keyword evidence="2" id="KW-0560">Oxidoreductase</keyword>
<gene>
    <name evidence="3" type="ORF">Y88_2679</name>
</gene>
<evidence type="ECO:0000256" key="2">
    <source>
        <dbReference type="ARBA" id="ARBA00023002"/>
    </source>
</evidence>
<dbReference type="HOGENOM" id="CLU_2602524_0_0_5"/>
<dbReference type="InterPro" id="IPR032710">
    <property type="entry name" value="NTF2-like_dom_sf"/>
</dbReference>
<comment type="caution">
    <text evidence="3">The sequence shown here is derived from an EMBL/GenBank/DDBJ whole genome shotgun (WGS) entry which is preliminary data.</text>
</comment>
<dbReference type="Gene3D" id="3.10.450.50">
    <property type="match status" value="1"/>
</dbReference>
<evidence type="ECO:0000256" key="1">
    <source>
        <dbReference type="ARBA" id="ARBA00009570"/>
    </source>
</evidence>
<dbReference type="SUPFAM" id="SSF54427">
    <property type="entry name" value="NTF2-like"/>
    <property type="match status" value="1"/>
</dbReference>
<dbReference type="STRING" id="983920.Y88_2679"/>
<dbReference type="AlphaFoldDB" id="F1Z783"/>
<dbReference type="Pfam" id="PF00866">
    <property type="entry name" value="Ring_hydroxyl_B"/>
    <property type="match status" value="1"/>
</dbReference>
<dbReference type="InterPro" id="IPR000391">
    <property type="entry name" value="Rng_hydr_dOase-bsu"/>
</dbReference>
<reference evidence="3 4" key="1">
    <citation type="journal article" date="2012" name="J. Bacteriol.">
        <title>Draft Genome Sequence of Novosphingobium nitrogenifigens Y88T.</title>
        <authorList>
            <person name="Strabala T.J."/>
            <person name="Macdonald L."/>
            <person name="Liu V."/>
            <person name="Smit A.M."/>
        </authorList>
    </citation>
    <scope>NUCLEOTIDE SEQUENCE [LARGE SCALE GENOMIC DNA]</scope>
    <source>
        <strain evidence="3 4">DSM 19370</strain>
    </source>
</reference>
<organism evidence="3 4">
    <name type="scientific">Novosphingobium nitrogenifigens DSM 19370</name>
    <dbReference type="NCBI Taxonomy" id="983920"/>
    <lineage>
        <taxon>Bacteria</taxon>
        <taxon>Pseudomonadati</taxon>
        <taxon>Pseudomonadota</taxon>
        <taxon>Alphaproteobacteria</taxon>
        <taxon>Sphingomonadales</taxon>
        <taxon>Sphingomonadaceae</taxon>
        <taxon>Novosphingobium</taxon>
    </lineage>
</organism>
<dbReference type="EMBL" id="AEWJ01000027">
    <property type="protein sequence ID" value="EGD59501.1"/>
    <property type="molecule type" value="Genomic_DNA"/>
</dbReference>
<evidence type="ECO:0000313" key="4">
    <source>
        <dbReference type="Proteomes" id="UP000004728"/>
    </source>
</evidence>
<name>F1Z783_9SPHN</name>
<sequence>MRILAQAENERGEAELVVACNYLAHRASKSRDHHSYIGTRRDTLRRVRTAEGEDTFLIARRRLELDEFTLMSANVSILL</sequence>
<dbReference type="GO" id="GO:0051213">
    <property type="term" value="F:dioxygenase activity"/>
    <property type="evidence" value="ECO:0007669"/>
    <property type="project" value="UniProtKB-KW"/>
</dbReference>